<dbReference type="Gene3D" id="3.40.50.2000">
    <property type="entry name" value="Glycogen Phosphorylase B"/>
    <property type="match status" value="2"/>
</dbReference>
<organism evidence="3 4">
    <name type="scientific">Fodinisporobacter ferrooxydans</name>
    <dbReference type="NCBI Taxonomy" id="2901836"/>
    <lineage>
        <taxon>Bacteria</taxon>
        <taxon>Bacillati</taxon>
        <taxon>Bacillota</taxon>
        <taxon>Bacilli</taxon>
        <taxon>Bacillales</taxon>
        <taxon>Alicyclobacillaceae</taxon>
        <taxon>Fodinisporobacter</taxon>
    </lineage>
</organism>
<dbReference type="RefSeq" id="WP_347437142.1">
    <property type="nucleotide sequence ID" value="NZ_CP089291.1"/>
</dbReference>
<sequence length="390" mass="44377">MKRILHVLRAARGGMANHVQMLVTGTGTSGFRHYLACPVAFAPTSLLESAADVFQLSIADGLSPYADFKAQQQLAHLLRMQEFDVIHFHGYKALHIGSKLLKDLLYQPKSICTIHNFLSKKQLAWWRLAHAFGFLDLNQIGQFVTVSEELKKHFVESNAAFCRNLTVQVIQNGIPTDQLYVDRRISRRIFQLPQDAFVIGTIARLNSDKGIDVLVSAMAEIERRIPCAYLVVIGDGPEMKRLQSLAKRLQIFNIRWLGYLKDADQLMKGFDVYVQPSRREGFGMTVLEAMRAKVPVIASKVGGLQEIIENQVSGVFVYPERADEIVQRIFDLYRDSWYRSELGQSGHERMQEHFSQQIMLEQWLQMYSSYPKHPAAQMELSGPDAIPTHL</sequence>
<name>A0ABY4CIV4_9BACL</name>
<reference evidence="3" key="1">
    <citation type="submission" date="2021-12" db="EMBL/GenBank/DDBJ databases">
        <title>Alicyclobacillaceae gen. nov., sp. nov., isolated from chalcocite enrichment system.</title>
        <authorList>
            <person name="Jiang Z."/>
        </authorList>
    </citation>
    <scope>NUCLEOTIDE SEQUENCE</scope>
    <source>
        <strain evidence="3">MYW30-H2</strain>
    </source>
</reference>
<dbReference type="Pfam" id="PF00534">
    <property type="entry name" value="Glycos_transf_1"/>
    <property type="match status" value="1"/>
</dbReference>
<proteinExistence type="predicted"/>
<feature type="domain" description="Glycosyltransferase subfamily 4-like N-terminal" evidence="2">
    <location>
        <begin position="13"/>
        <end position="178"/>
    </location>
</feature>
<evidence type="ECO:0000259" key="1">
    <source>
        <dbReference type="Pfam" id="PF00534"/>
    </source>
</evidence>
<dbReference type="PANTHER" id="PTHR12526:SF630">
    <property type="entry name" value="GLYCOSYLTRANSFERASE"/>
    <property type="match status" value="1"/>
</dbReference>
<evidence type="ECO:0000313" key="4">
    <source>
        <dbReference type="Proteomes" id="UP000830167"/>
    </source>
</evidence>
<gene>
    <name evidence="3" type="ORF">LSG31_21755</name>
</gene>
<dbReference type="InterPro" id="IPR028098">
    <property type="entry name" value="Glyco_trans_4-like_N"/>
</dbReference>
<dbReference type="CDD" id="cd03801">
    <property type="entry name" value="GT4_PimA-like"/>
    <property type="match status" value="1"/>
</dbReference>
<accession>A0ABY4CIV4</accession>
<evidence type="ECO:0000259" key="2">
    <source>
        <dbReference type="Pfam" id="PF13439"/>
    </source>
</evidence>
<dbReference type="Proteomes" id="UP000830167">
    <property type="component" value="Chromosome"/>
</dbReference>
<protein>
    <submittedName>
        <fullName evidence="3">Glycosyltransferase family 4 protein</fullName>
    </submittedName>
</protein>
<dbReference type="Pfam" id="PF13439">
    <property type="entry name" value="Glyco_transf_4"/>
    <property type="match status" value="1"/>
</dbReference>
<dbReference type="SUPFAM" id="SSF53756">
    <property type="entry name" value="UDP-Glycosyltransferase/glycogen phosphorylase"/>
    <property type="match status" value="1"/>
</dbReference>
<dbReference type="PANTHER" id="PTHR12526">
    <property type="entry name" value="GLYCOSYLTRANSFERASE"/>
    <property type="match status" value="1"/>
</dbReference>
<evidence type="ECO:0000313" key="3">
    <source>
        <dbReference type="EMBL" id="UOF90447.1"/>
    </source>
</evidence>
<dbReference type="InterPro" id="IPR001296">
    <property type="entry name" value="Glyco_trans_1"/>
</dbReference>
<keyword evidence="4" id="KW-1185">Reference proteome</keyword>
<dbReference type="EMBL" id="CP089291">
    <property type="protein sequence ID" value="UOF90447.1"/>
    <property type="molecule type" value="Genomic_DNA"/>
</dbReference>
<feature type="domain" description="Glycosyl transferase family 1" evidence="1">
    <location>
        <begin position="183"/>
        <end position="347"/>
    </location>
</feature>